<evidence type="ECO:0000313" key="1">
    <source>
        <dbReference type="EMBL" id="CAH2261201.1"/>
    </source>
</evidence>
<dbReference type="Proteomes" id="UP000838756">
    <property type="component" value="Unassembled WGS sequence"/>
</dbReference>
<evidence type="ECO:0000313" key="2">
    <source>
        <dbReference type="Proteomes" id="UP000838756"/>
    </source>
</evidence>
<dbReference type="OrthoDB" id="6932213at2759"/>
<sequence length="117" mass="13006">MTVARGDGSPERLGGALRRLHYRATRRAHSAAARHHSGTPKPVDEIYAAKPCVSNDTVMRVELRKPRHCSASAMLVSARVDYFKAIMQTYCFYNKQDYGISTLLGMLDGLPCRCFGT</sequence>
<keyword evidence="2" id="KW-1185">Reference proteome</keyword>
<proteinExistence type="predicted"/>
<dbReference type="EMBL" id="CAKXAJ010026185">
    <property type="protein sequence ID" value="CAH2261201.1"/>
    <property type="molecule type" value="Genomic_DNA"/>
</dbReference>
<reference evidence="1" key="1">
    <citation type="submission" date="2022-03" db="EMBL/GenBank/DDBJ databases">
        <authorList>
            <person name="Lindestad O."/>
        </authorList>
    </citation>
    <scope>NUCLEOTIDE SEQUENCE</scope>
</reference>
<dbReference type="AlphaFoldDB" id="A0A8S4SFM1"/>
<name>A0A8S4SFM1_9NEOP</name>
<accession>A0A8S4SFM1</accession>
<organism evidence="1 2">
    <name type="scientific">Pararge aegeria aegeria</name>
    <dbReference type="NCBI Taxonomy" id="348720"/>
    <lineage>
        <taxon>Eukaryota</taxon>
        <taxon>Metazoa</taxon>
        <taxon>Ecdysozoa</taxon>
        <taxon>Arthropoda</taxon>
        <taxon>Hexapoda</taxon>
        <taxon>Insecta</taxon>
        <taxon>Pterygota</taxon>
        <taxon>Neoptera</taxon>
        <taxon>Endopterygota</taxon>
        <taxon>Lepidoptera</taxon>
        <taxon>Glossata</taxon>
        <taxon>Ditrysia</taxon>
        <taxon>Papilionoidea</taxon>
        <taxon>Nymphalidae</taxon>
        <taxon>Satyrinae</taxon>
        <taxon>Satyrini</taxon>
        <taxon>Parargina</taxon>
        <taxon>Pararge</taxon>
    </lineage>
</organism>
<comment type="caution">
    <text evidence="1">The sequence shown here is derived from an EMBL/GenBank/DDBJ whole genome shotgun (WGS) entry which is preliminary data.</text>
</comment>
<protein>
    <submittedName>
        <fullName evidence="1">Jg17207 protein</fullName>
    </submittedName>
</protein>
<gene>
    <name evidence="1" type="primary">jg17207</name>
    <name evidence="1" type="ORF">PAEG_LOCUS23877</name>
</gene>